<dbReference type="EMBL" id="CAXAMM010024280">
    <property type="protein sequence ID" value="CAK9054985.1"/>
    <property type="molecule type" value="Genomic_DNA"/>
</dbReference>
<evidence type="ECO:0000313" key="1">
    <source>
        <dbReference type="EMBL" id="CAK9054985.1"/>
    </source>
</evidence>
<proteinExistence type="predicted"/>
<accession>A0ABP0MU30</accession>
<dbReference type="Proteomes" id="UP001642464">
    <property type="component" value="Unassembled WGS sequence"/>
</dbReference>
<keyword evidence="2" id="KW-1185">Reference proteome</keyword>
<sequence length="977" mass="110061">MRHAGRAVALVAAAASSVSHFRHQHAEVENVVKEIAAKVASEGPCADASGGDLVKCCAAEAIGCWPHGNRTASIEACCQKLATALIYQTETFKKEQNFLTAAALALWLRRNFKRIPSNQLLMIVQKAMLDNKAAIHERAWNALDWQALAQHHFAPEATTESLRQVVALHGSKRYGLLSAWGTALLGRNPPEDSTKPALVCNISNDRLDTKYFEHFADEPSYALFSPSPLNTVPVPQDTMQAAMARHPHLARKLWRLKEPPEGNPFAGLLRSYGLDQISLTFQIHLMLLCIFYGEGRGLWSGMDLEVFEVGGGYGSLVWMASKAKLFGFSELGFKSWSVFDLEHVSALQAWYLQETLPKNIHLERFCARGIAVPRGYLSSYLSSPPSHAPEMWKLPRPVAPVVRLVQTKLKDLWLYSYRTSVSVPSSVRVMIASFSWTECEMEEFLWYFNHILPLCDYLLLGYSTNWPQFALKYSLILQHMTPMEEYAITDATSSVDHELHEAVQEVAQRVGSSTDCVLAAPWGDSLVQCCAVAGYPEATGTGCWPEEQNRTDRINACCHELMSALIYGTETLKQEQKFLTAAALGLWLKRTFKAIPPQKLLLIVQNAMLKHKEAIHARAWDALDWRALAQHQFGLEETQQSLGEVIAQQGSKDYALTSAWGSALLGRPRDDTDQVRLICNVSSERFDPKHFEFFADEPAYAFFSPSPLNIVEVWAETMAAAMSRHPRLAKALWQLTEPPQGNPFAELLRSYDMHQVSLNFRTGVMAMCIFYGLGQRGAWTSGHSDLEVFEVGGGYGSLAWMAAKASLHARFSELGFKSWSIFDLEHVSALQAWYLRETLPKNIHLERFCAHGIAAQRGGYFWGPRGQAPESWQLPSPDRVPLVRLIETKLKDLWLYSYRATTIEPPAHLRVMVAMFSWSECEMEEFLWLLRWSEDSTCLILRDWRAERLVLHMLHCSIWRPLRSVGGALDDLRLEAR</sequence>
<protein>
    <submittedName>
        <fullName evidence="1">Uncharacterized protein</fullName>
    </submittedName>
</protein>
<name>A0ABP0MU30_9DINO</name>
<reference evidence="1 2" key="1">
    <citation type="submission" date="2024-02" db="EMBL/GenBank/DDBJ databases">
        <authorList>
            <person name="Chen Y."/>
            <person name="Shah S."/>
            <person name="Dougan E. K."/>
            <person name="Thang M."/>
            <person name="Chan C."/>
        </authorList>
    </citation>
    <scope>NUCLEOTIDE SEQUENCE [LARGE SCALE GENOMIC DNA]</scope>
</reference>
<evidence type="ECO:0000313" key="2">
    <source>
        <dbReference type="Proteomes" id="UP001642464"/>
    </source>
</evidence>
<gene>
    <name evidence="1" type="ORF">SCF082_LOCUS29786</name>
</gene>
<organism evidence="1 2">
    <name type="scientific">Durusdinium trenchii</name>
    <dbReference type="NCBI Taxonomy" id="1381693"/>
    <lineage>
        <taxon>Eukaryota</taxon>
        <taxon>Sar</taxon>
        <taxon>Alveolata</taxon>
        <taxon>Dinophyceae</taxon>
        <taxon>Suessiales</taxon>
        <taxon>Symbiodiniaceae</taxon>
        <taxon>Durusdinium</taxon>
    </lineage>
</organism>
<comment type="caution">
    <text evidence="1">The sequence shown here is derived from an EMBL/GenBank/DDBJ whole genome shotgun (WGS) entry which is preliminary data.</text>
</comment>